<keyword evidence="5" id="KW-1185">Reference proteome</keyword>
<keyword evidence="2" id="KW-0472">Membrane</keyword>
<proteinExistence type="predicted"/>
<evidence type="ECO:0000313" key="5">
    <source>
        <dbReference type="Proteomes" id="UP000076935"/>
    </source>
</evidence>
<accession>A0A177L171</accession>
<comment type="caution">
    <text evidence="4">The sequence shown here is derived from an EMBL/GenBank/DDBJ whole genome shotgun (WGS) entry which is preliminary data.</text>
</comment>
<feature type="transmembrane region" description="Helical" evidence="2">
    <location>
        <begin position="7"/>
        <end position="24"/>
    </location>
</feature>
<dbReference type="GO" id="GO:0009253">
    <property type="term" value="P:peptidoglycan catabolic process"/>
    <property type="evidence" value="ECO:0007669"/>
    <property type="project" value="InterPro"/>
</dbReference>
<dbReference type="GO" id="GO:0030288">
    <property type="term" value="C:outer membrane-bounded periplasmic space"/>
    <property type="evidence" value="ECO:0007669"/>
    <property type="project" value="TreeGrafter"/>
</dbReference>
<keyword evidence="1" id="KW-0378">Hydrolase</keyword>
<sequence length="302" mass="32408">MNKQRGAWILVLIALIVSAGLLFIDSQSSQGLLNSFDTGEPETIKPPAAIVKEEPVSKTELESIEPAALEKETVVTQAVGIPEPEPVPVPAADPFLVVIDPGHQAKANLDQEPIGPGAAETKYKVTGGTTGIVTKKPEYVLNLEAAELLKSALEARDMKVILTRTTNDVDMSNSERAAVANDNEADLFVRLHADGSENPATSGFSVLIPAKENSYTSAIFADSELAANHVIQAVSADIPLHQTGIFYRDDMSGFNWSKVPVILPEIGFMTNVEEDQKLSDPAYLTNVMNLLADGIVQYANNN</sequence>
<evidence type="ECO:0000313" key="4">
    <source>
        <dbReference type="EMBL" id="OAH59015.1"/>
    </source>
</evidence>
<organism evidence="4 5">
    <name type="scientific">Domibacillus aminovorans</name>
    <dbReference type="NCBI Taxonomy" id="29332"/>
    <lineage>
        <taxon>Bacteria</taxon>
        <taxon>Bacillati</taxon>
        <taxon>Bacillota</taxon>
        <taxon>Bacilli</taxon>
        <taxon>Bacillales</taxon>
        <taxon>Bacillaceae</taxon>
        <taxon>Domibacillus</taxon>
    </lineage>
</organism>
<feature type="domain" description="MurNAc-LAA" evidence="3">
    <location>
        <begin position="177"/>
        <end position="296"/>
    </location>
</feature>
<dbReference type="STRING" id="29332.AWH48_08090"/>
<reference evidence="4 5" key="1">
    <citation type="submission" date="2016-01" db="EMBL/GenBank/DDBJ databases">
        <title>Investigation of taxonomic status of Bacillus aminovorans.</title>
        <authorList>
            <person name="Verma A."/>
            <person name="Pal Y."/>
            <person name="Krishnamurthi S."/>
        </authorList>
    </citation>
    <scope>NUCLEOTIDE SEQUENCE [LARGE SCALE GENOMIC DNA]</scope>
    <source>
        <strain evidence="4 5">DSM 1314</strain>
    </source>
</reference>
<dbReference type="InterPro" id="IPR002508">
    <property type="entry name" value="MurNAc-LAA_cat"/>
</dbReference>
<dbReference type="SUPFAM" id="SSF53187">
    <property type="entry name" value="Zn-dependent exopeptidases"/>
    <property type="match status" value="1"/>
</dbReference>
<dbReference type="EMBL" id="LQWY01000067">
    <property type="protein sequence ID" value="OAH59015.1"/>
    <property type="molecule type" value="Genomic_DNA"/>
</dbReference>
<dbReference type="RefSeq" id="WP_063966733.1">
    <property type="nucleotide sequence ID" value="NZ_JBCNAN010000007.1"/>
</dbReference>
<protein>
    <submittedName>
        <fullName evidence="4">N-acetylmuramoyl-L-alanine amidase</fullName>
    </submittedName>
</protein>
<dbReference type="PANTHER" id="PTHR30404">
    <property type="entry name" value="N-ACETYLMURAMOYL-L-ALANINE AMIDASE"/>
    <property type="match status" value="1"/>
</dbReference>
<dbReference type="GO" id="GO:0008745">
    <property type="term" value="F:N-acetylmuramoyl-L-alanine amidase activity"/>
    <property type="evidence" value="ECO:0007669"/>
    <property type="project" value="InterPro"/>
</dbReference>
<gene>
    <name evidence="4" type="ORF">AWH49_04965</name>
</gene>
<dbReference type="Pfam" id="PF01520">
    <property type="entry name" value="Amidase_3"/>
    <property type="match status" value="1"/>
</dbReference>
<name>A0A177L171_9BACI</name>
<evidence type="ECO:0000256" key="2">
    <source>
        <dbReference type="SAM" id="Phobius"/>
    </source>
</evidence>
<dbReference type="Gene3D" id="3.40.630.40">
    <property type="entry name" value="Zn-dependent exopeptidases"/>
    <property type="match status" value="1"/>
</dbReference>
<dbReference type="AlphaFoldDB" id="A0A177L171"/>
<evidence type="ECO:0000256" key="1">
    <source>
        <dbReference type="ARBA" id="ARBA00022801"/>
    </source>
</evidence>
<keyword evidence="2" id="KW-1133">Transmembrane helix</keyword>
<keyword evidence="2" id="KW-0812">Transmembrane</keyword>
<dbReference type="PANTHER" id="PTHR30404:SF0">
    <property type="entry name" value="N-ACETYLMURAMOYL-L-ALANINE AMIDASE AMIC"/>
    <property type="match status" value="1"/>
</dbReference>
<dbReference type="InterPro" id="IPR050695">
    <property type="entry name" value="N-acetylmuramoyl_amidase_3"/>
</dbReference>
<dbReference type="CDD" id="cd02696">
    <property type="entry name" value="MurNAc-LAA"/>
    <property type="match status" value="1"/>
</dbReference>
<dbReference type="SMART" id="SM00646">
    <property type="entry name" value="Ami_3"/>
    <property type="match status" value="1"/>
</dbReference>
<evidence type="ECO:0000259" key="3">
    <source>
        <dbReference type="SMART" id="SM00646"/>
    </source>
</evidence>
<dbReference type="Proteomes" id="UP000076935">
    <property type="component" value="Unassembled WGS sequence"/>
</dbReference>